<dbReference type="CDD" id="cd04301">
    <property type="entry name" value="NAT_SF"/>
    <property type="match status" value="1"/>
</dbReference>
<dbReference type="GO" id="GO:0005789">
    <property type="term" value="C:endoplasmic reticulum membrane"/>
    <property type="evidence" value="ECO:0007669"/>
    <property type="project" value="UniProtKB-SubCell"/>
</dbReference>
<dbReference type="Gene3D" id="3.40.630.30">
    <property type="match status" value="1"/>
</dbReference>
<keyword evidence="7 8" id="KW-0012">Acyltransferase</keyword>
<keyword evidence="6" id="KW-0472">Membrane</keyword>
<dbReference type="GeneID" id="37016470"/>
<dbReference type="GO" id="GO:0004343">
    <property type="term" value="F:glucosamine 6-phosphate N-acetyltransferase activity"/>
    <property type="evidence" value="ECO:0007669"/>
    <property type="project" value="UniProtKB-UniRule"/>
</dbReference>
<evidence type="ECO:0000313" key="10">
    <source>
        <dbReference type="EMBL" id="PWN23844.1"/>
    </source>
</evidence>
<dbReference type="SUPFAM" id="SSF55729">
    <property type="entry name" value="Acyl-CoA N-acyltransferases (Nat)"/>
    <property type="match status" value="1"/>
</dbReference>
<dbReference type="PANTHER" id="PTHR13355:SF11">
    <property type="entry name" value="GLUCOSAMINE 6-PHOSPHATE N-ACETYLTRANSFERASE"/>
    <property type="match status" value="1"/>
</dbReference>
<comment type="similarity">
    <text evidence="8">Belongs to the acetyltransferase family. GNA1 subfamily.</text>
</comment>
<dbReference type="Pfam" id="PF00583">
    <property type="entry name" value="Acetyltransf_1"/>
    <property type="match status" value="1"/>
</dbReference>
<evidence type="ECO:0000256" key="5">
    <source>
        <dbReference type="ARBA" id="ARBA00022824"/>
    </source>
</evidence>
<evidence type="ECO:0000256" key="3">
    <source>
        <dbReference type="ARBA" id="ARBA00011738"/>
    </source>
</evidence>
<comment type="pathway">
    <text evidence="8">Nucleotide-sugar biosynthesis; UDP-N-acetyl-alpha-D-glucosamine biosynthesis; N-acetyl-alpha-D-glucosamine 1-phosphate from alpha-D-glucosamine 6-phosphate (route I): step 1/2.</text>
</comment>
<dbReference type="AlphaFoldDB" id="A0A316UG09"/>
<comment type="subcellular location">
    <subcellularLocation>
        <location evidence="1">Endomembrane system</location>
        <topology evidence="1">Peripheral membrane protein</topology>
    </subcellularLocation>
    <subcellularLocation>
        <location evidence="2">Endoplasmic reticulum membrane</location>
    </subcellularLocation>
</comment>
<dbReference type="RefSeq" id="XP_025351004.1">
    <property type="nucleotide sequence ID" value="XM_025494736.1"/>
</dbReference>
<dbReference type="PROSITE" id="PS51186">
    <property type="entry name" value="GNAT"/>
    <property type="match status" value="1"/>
</dbReference>
<reference evidence="10 11" key="1">
    <citation type="journal article" date="2018" name="Mol. Biol. Evol.">
        <title>Broad Genomic Sampling Reveals a Smut Pathogenic Ancestry of the Fungal Clade Ustilaginomycotina.</title>
        <authorList>
            <person name="Kijpornyongpan T."/>
            <person name="Mondo S.J."/>
            <person name="Barry K."/>
            <person name="Sandor L."/>
            <person name="Lee J."/>
            <person name="Lipzen A."/>
            <person name="Pangilinan J."/>
            <person name="LaButti K."/>
            <person name="Hainaut M."/>
            <person name="Henrissat B."/>
            <person name="Grigoriev I.V."/>
            <person name="Spatafora J.W."/>
            <person name="Aime M.C."/>
        </authorList>
    </citation>
    <scope>NUCLEOTIDE SEQUENCE [LARGE SCALE GENOMIC DNA]</scope>
    <source>
        <strain evidence="10 11">MCA 4718</strain>
    </source>
</reference>
<dbReference type="FunFam" id="3.40.630.30:FF:000048">
    <property type="entry name" value="Glucosamine 6-phosphate N-acetyltransferase"/>
    <property type="match status" value="1"/>
</dbReference>
<evidence type="ECO:0000313" key="11">
    <source>
        <dbReference type="Proteomes" id="UP000245942"/>
    </source>
</evidence>
<name>A0A316UG09_9BASI</name>
<dbReference type="GO" id="GO:0006048">
    <property type="term" value="P:UDP-N-acetylglucosamine biosynthetic process"/>
    <property type="evidence" value="ECO:0007669"/>
    <property type="project" value="UniProtKB-UniRule"/>
</dbReference>
<dbReference type="OrthoDB" id="10039976at2759"/>
<dbReference type="EC" id="2.3.1.4" evidence="8"/>
<dbReference type="InterPro" id="IPR000182">
    <property type="entry name" value="GNAT_dom"/>
</dbReference>
<dbReference type="InterPro" id="IPR016181">
    <property type="entry name" value="Acyl_CoA_acyltransferase"/>
</dbReference>
<dbReference type="Proteomes" id="UP000245942">
    <property type="component" value="Unassembled WGS sequence"/>
</dbReference>
<sequence length="174" mass="19147">MTFTPDSELELIFDAKLIPQSVKEQLPEDLHIRPLASDDYTRGHLTVLSVLTKAPDVGLTSWQEQFRLLSSIPNTYYPLVIVSRSTDQIVAMGTLVMELKFLRGNAKAGHVEDIVVSSQAQGRGLGKKVIQALTGISESLGAYKVILDCSEENAPFYEKCGYKHAGVEMAKYAS</sequence>
<comment type="subunit">
    <text evidence="3">Homodimer.</text>
</comment>
<protein>
    <recommendedName>
        <fullName evidence="8">Glucosamine 6-phosphate N-acetyltransferase</fullName>
        <ecNumber evidence="8">2.3.1.4</ecNumber>
    </recommendedName>
</protein>
<accession>A0A316UG09</accession>
<dbReference type="InterPro" id="IPR039143">
    <property type="entry name" value="GNPNAT1-like"/>
</dbReference>
<evidence type="ECO:0000256" key="4">
    <source>
        <dbReference type="ARBA" id="ARBA00022679"/>
    </source>
</evidence>
<evidence type="ECO:0000256" key="7">
    <source>
        <dbReference type="ARBA" id="ARBA00023315"/>
    </source>
</evidence>
<gene>
    <name evidence="10" type="ORF">BCV69DRAFT_309707</name>
</gene>
<dbReference type="UniPathway" id="UPA00113">
    <property type="reaction ID" value="UER00529"/>
</dbReference>
<organism evidence="10 11">
    <name type="scientific">Pseudomicrostroma glucosiphilum</name>
    <dbReference type="NCBI Taxonomy" id="1684307"/>
    <lineage>
        <taxon>Eukaryota</taxon>
        <taxon>Fungi</taxon>
        <taxon>Dikarya</taxon>
        <taxon>Basidiomycota</taxon>
        <taxon>Ustilaginomycotina</taxon>
        <taxon>Exobasidiomycetes</taxon>
        <taxon>Microstromatales</taxon>
        <taxon>Microstromatales incertae sedis</taxon>
        <taxon>Pseudomicrostroma</taxon>
    </lineage>
</organism>
<evidence type="ECO:0000256" key="8">
    <source>
        <dbReference type="RuleBase" id="RU365086"/>
    </source>
</evidence>
<evidence type="ECO:0000256" key="2">
    <source>
        <dbReference type="ARBA" id="ARBA00004586"/>
    </source>
</evidence>
<dbReference type="EMBL" id="KZ819321">
    <property type="protein sequence ID" value="PWN23844.1"/>
    <property type="molecule type" value="Genomic_DNA"/>
</dbReference>
<comment type="catalytic activity">
    <reaction evidence="8">
        <text>D-glucosamine 6-phosphate + acetyl-CoA = N-acetyl-D-glucosamine 6-phosphate + CoA + H(+)</text>
        <dbReference type="Rhea" id="RHEA:10292"/>
        <dbReference type="ChEBI" id="CHEBI:15378"/>
        <dbReference type="ChEBI" id="CHEBI:57287"/>
        <dbReference type="ChEBI" id="CHEBI:57288"/>
        <dbReference type="ChEBI" id="CHEBI:57513"/>
        <dbReference type="ChEBI" id="CHEBI:58725"/>
        <dbReference type="EC" id="2.3.1.4"/>
    </reaction>
</comment>
<keyword evidence="5" id="KW-0256">Endoplasmic reticulum</keyword>
<keyword evidence="4 8" id="KW-0808">Transferase</keyword>
<evidence type="ECO:0000256" key="6">
    <source>
        <dbReference type="ARBA" id="ARBA00023136"/>
    </source>
</evidence>
<keyword evidence="11" id="KW-1185">Reference proteome</keyword>
<evidence type="ECO:0000256" key="1">
    <source>
        <dbReference type="ARBA" id="ARBA00004184"/>
    </source>
</evidence>
<dbReference type="PANTHER" id="PTHR13355">
    <property type="entry name" value="GLUCOSAMINE 6-PHOSPHATE N-ACETYLTRANSFERASE"/>
    <property type="match status" value="1"/>
</dbReference>
<evidence type="ECO:0000259" key="9">
    <source>
        <dbReference type="PROSITE" id="PS51186"/>
    </source>
</evidence>
<feature type="domain" description="N-acetyltransferase" evidence="9">
    <location>
        <begin position="30"/>
        <end position="174"/>
    </location>
</feature>
<dbReference type="STRING" id="1684307.A0A316UG09"/>
<proteinExistence type="inferred from homology"/>